<dbReference type="EMBL" id="FPIA01000008">
    <property type="protein sequence ID" value="SFV88057.1"/>
    <property type="molecule type" value="Genomic_DNA"/>
</dbReference>
<evidence type="ECO:0000313" key="1">
    <source>
        <dbReference type="EMBL" id="SFV88057.1"/>
    </source>
</evidence>
<dbReference type="AlphaFoldDB" id="A0A1W1E2H4"/>
<gene>
    <name evidence="1" type="ORF">MNB_SUP05-SYMBIONT-7-294</name>
</gene>
<name>A0A1W1E2H4_9ZZZZ</name>
<protein>
    <submittedName>
        <fullName evidence="1">Uncharacterized protein</fullName>
    </submittedName>
</protein>
<proteinExistence type="predicted"/>
<accession>A0A1W1E2H4</accession>
<sequence>MQNFKKLLALLVLTMSFTAVALFGFGEDNSADVTEKTAADCEIPLFAKAIGHEDKWLLHNGCPPRKDADKNAQKDAK</sequence>
<reference evidence="1" key="1">
    <citation type="submission" date="2016-10" db="EMBL/GenBank/DDBJ databases">
        <authorList>
            <person name="de Groot N.N."/>
        </authorList>
    </citation>
    <scope>NUCLEOTIDE SEQUENCE</scope>
</reference>
<organism evidence="1">
    <name type="scientific">hydrothermal vent metagenome</name>
    <dbReference type="NCBI Taxonomy" id="652676"/>
    <lineage>
        <taxon>unclassified sequences</taxon>
        <taxon>metagenomes</taxon>
        <taxon>ecological metagenomes</taxon>
    </lineage>
</organism>